<dbReference type="Proteomes" id="UP000006352">
    <property type="component" value="Unassembled WGS sequence"/>
</dbReference>
<evidence type="ECO:0000313" key="1">
    <source>
        <dbReference type="EMBL" id="CCM06812.1"/>
    </source>
</evidence>
<sequence>MPPLTSNISDNGSLDHTPNLQLLANVSEYVMASKGHSSDPQEFVVYSDDIIQQPSNNITQYWRSIPFNTSTPVQDVDPLERVLPHFPGAYATLVTQPPMGVPINSNPAFGL</sequence>
<dbReference type="AlphaFoldDB" id="J4I3U7"/>
<evidence type="ECO:0000313" key="2">
    <source>
        <dbReference type="Proteomes" id="UP000006352"/>
    </source>
</evidence>
<dbReference type="InParanoid" id="J4I3U7"/>
<dbReference type="RefSeq" id="XP_012176833.1">
    <property type="nucleotide sequence ID" value="XM_012321443.1"/>
</dbReference>
<gene>
    <name evidence="1" type="ORF">FIBRA_09114</name>
</gene>
<name>J4I3U7_9APHY</name>
<dbReference type="GeneID" id="24101712"/>
<protein>
    <submittedName>
        <fullName evidence="1">Uncharacterized protein</fullName>
    </submittedName>
</protein>
<keyword evidence="2" id="KW-1185">Reference proteome</keyword>
<dbReference type="EMBL" id="HE797514">
    <property type="protein sequence ID" value="CCM06812.1"/>
    <property type="molecule type" value="Genomic_DNA"/>
</dbReference>
<organism evidence="1 2">
    <name type="scientific">Fibroporia radiculosa</name>
    <dbReference type="NCBI Taxonomy" id="599839"/>
    <lineage>
        <taxon>Eukaryota</taxon>
        <taxon>Fungi</taxon>
        <taxon>Dikarya</taxon>
        <taxon>Basidiomycota</taxon>
        <taxon>Agaricomycotina</taxon>
        <taxon>Agaricomycetes</taxon>
        <taxon>Polyporales</taxon>
        <taxon>Fibroporiaceae</taxon>
        <taxon>Fibroporia</taxon>
    </lineage>
</organism>
<reference evidence="1 2" key="1">
    <citation type="journal article" date="2012" name="Appl. Environ. Microbiol.">
        <title>Short-read sequencing for genomic analysis of the brown rot fungus Fibroporia radiculosa.</title>
        <authorList>
            <person name="Tang J.D."/>
            <person name="Perkins A.D."/>
            <person name="Sonstegard T.S."/>
            <person name="Schroeder S.G."/>
            <person name="Burgess S.C."/>
            <person name="Diehl S.V."/>
        </authorList>
    </citation>
    <scope>NUCLEOTIDE SEQUENCE [LARGE SCALE GENOMIC DNA]</scope>
    <source>
        <strain evidence="1 2">TFFH 294</strain>
    </source>
</reference>
<dbReference type="HOGENOM" id="CLU_2158417_0_0_1"/>
<accession>J4I3U7</accession>
<proteinExistence type="predicted"/>